<evidence type="ECO:0000256" key="2">
    <source>
        <dbReference type="ARBA" id="ARBA00023235"/>
    </source>
</evidence>
<reference evidence="4 5" key="1">
    <citation type="submission" date="2017-05" db="EMBL/GenBank/DDBJ databases">
        <authorList>
            <person name="Varghese N."/>
            <person name="Submissions S."/>
        </authorList>
    </citation>
    <scope>NUCLEOTIDE SEQUENCE [LARGE SCALE GENOMIC DNA]</scope>
    <source>
        <strain evidence="4 5">DSM 21985</strain>
    </source>
</reference>
<name>A0A521E0U7_9BACT</name>
<keyword evidence="5" id="KW-1185">Reference proteome</keyword>
<dbReference type="InterPro" id="IPR003719">
    <property type="entry name" value="Phenazine_PhzF-like"/>
</dbReference>
<dbReference type="RefSeq" id="WP_142454864.1">
    <property type="nucleotide sequence ID" value="NZ_FXTP01000010.1"/>
</dbReference>
<accession>A0A521E0U7</accession>
<dbReference type="EMBL" id="FXTP01000010">
    <property type="protein sequence ID" value="SMO77586.1"/>
    <property type="molecule type" value="Genomic_DNA"/>
</dbReference>
<keyword evidence="2" id="KW-0413">Isomerase</keyword>
<comment type="similarity">
    <text evidence="1">Belongs to the PhzF family.</text>
</comment>
<dbReference type="AlphaFoldDB" id="A0A521E0U7"/>
<organism evidence="4 5">
    <name type="scientific">Gracilimonas mengyeensis</name>
    <dbReference type="NCBI Taxonomy" id="1302730"/>
    <lineage>
        <taxon>Bacteria</taxon>
        <taxon>Pseudomonadati</taxon>
        <taxon>Balneolota</taxon>
        <taxon>Balneolia</taxon>
        <taxon>Balneolales</taxon>
        <taxon>Balneolaceae</taxon>
        <taxon>Gracilimonas</taxon>
    </lineage>
</organism>
<evidence type="ECO:0000256" key="3">
    <source>
        <dbReference type="PIRSR" id="PIRSR016184-1"/>
    </source>
</evidence>
<evidence type="ECO:0000256" key="1">
    <source>
        <dbReference type="ARBA" id="ARBA00008270"/>
    </source>
</evidence>
<dbReference type="Proteomes" id="UP000317557">
    <property type="component" value="Unassembled WGS sequence"/>
</dbReference>
<dbReference type="GO" id="GO:0016853">
    <property type="term" value="F:isomerase activity"/>
    <property type="evidence" value="ECO:0007669"/>
    <property type="project" value="UniProtKB-KW"/>
</dbReference>
<feature type="active site" evidence="3">
    <location>
        <position position="46"/>
    </location>
</feature>
<dbReference type="GO" id="GO:0005737">
    <property type="term" value="C:cytoplasm"/>
    <property type="evidence" value="ECO:0007669"/>
    <property type="project" value="TreeGrafter"/>
</dbReference>
<proteinExistence type="inferred from homology"/>
<protein>
    <submittedName>
        <fullName evidence="4">Phenazine biosynthesis protein PhzF family</fullName>
    </submittedName>
</protein>
<evidence type="ECO:0000313" key="4">
    <source>
        <dbReference type="EMBL" id="SMO77586.1"/>
    </source>
</evidence>
<dbReference type="PANTHER" id="PTHR13774:SF17">
    <property type="entry name" value="PHENAZINE BIOSYNTHESIS-LIKE DOMAIN-CONTAINING PROTEIN"/>
    <property type="match status" value="1"/>
</dbReference>
<dbReference type="Pfam" id="PF02567">
    <property type="entry name" value="PhzC-PhzF"/>
    <property type="match status" value="1"/>
</dbReference>
<dbReference type="PIRSF" id="PIRSF016184">
    <property type="entry name" value="PhzC_PhzF"/>
    <property type="match status" value="1"/>
</dbReference>
<dbReference type="PANTHER" id="PTHR13774">
    <property type="entry name" value="PHENAZINE BIOSYNTHESIS PROTEIN"/>
    <property type="match status" value="1"/>
</dbReference>
<sequence>MKLPIYQADAFTNQLFKGNPAAVVPLEEWLSDEAMQHIAAENNLSETAFFVKEGESYRLRWFTPVTEVDLCGHATLATAHILFEELGYDQEEIVFKTKSGLLTVQREGNLLMMDFPADDMPQVKPPSVLFKALGIEPVPEVYRTDDYMVVLESEVAVAGLSPDFRMLNEVEARGIIVTAPGDAVDFVSRFFAPQSGIDEDPVTGSAHTKTTPYWSKKLSKEVLTARQISPRSGELTCRMKGDRVEILGQAVTYLKGEITIA</sequence>
<dbReference type="NCBIfam" id="TIGR00654">
    <property type="entry name" value="PhzF_family"/>
    <property type="match status" value="1"/>
</dbReference>
<dbReference type="OrthoDB" id="9788221at2"/>
<dbReference type="SUPFAM" id="SSF54506">
    <property type="entry name" value="Diaminopimelate epimerase-like"/>
    <property type="match status" value="1"/>
</dbReference>
<evidence type="ECO:0000313" key="5">
    <source>
        <dbReference type="Proteomes" id="UP000317557"/>
    </source>
</evidence>
<dbReference type="Gene3D" id="3.10.310.10">
    <property type="entry name" value="Diaminopimelate Epimerase, Chain A, domain 1"/>
    <property type="match status" value="2"/>
</dbReference>
<gene>
    <name evidence="4" type="ORF">SAMN06265219_11044</name>
</gene>